<comment type="similarity">
    <text evidence="1">Belongs to the disease resistance NB-LRR family.</text>
</comment>
<feature type="compositionally biased region" description="Basic and acidic residues" evidence="5">
    <location>
        <begin position="131"/>
        <end position="149"/>
    </location>
</feature>
<keyword evidence="3" id="KW-0611">Plant defense</keyword>
<keyword evidence="4" id="KW-0067">ATP-binding</keyword>
<feature type="domain" description="AAA+ ATPase" evidence="6">
    <location>
        <begin position="12"/>
        <end position="203"/>
    </location>
</feature>
<dbReference type="Gene3D" id="3.80.10.10">
    <property type="entry name" value="Ribonuclease Inhibitor"/>
    <property type="match status" value="1"/>
</dbReference>
<dbReference type="GO" id="GO:0005524">
    <property type="term" value="F:ATP binding"/>
    <property type="evidence" value="ECO:0007669"/>
    <property type="project" value="UniProtKB-KW"/>
</dbReference>
<evidence type="ECO:0000256" key="5">
    <source>
        <dbReference type="SAM" id="MobiDB-lite"/>
    </source>
</evidence>
<organism evidence="7 8">
    <name type="scientific">Flemingia macrophylla</name>
    <dbReference type="NCBI Taxonomy" id="520843"/>
    <lineage>
        <taxon>Eukaryota</taxon>
        <taxon>Viridiplantae</taxon>
        <taxon>Streptophyta</taxon>
        <taxon>Embryophyta</taxon>
        <taxon>Tracheophyta</taxon>
        <taxon>Spermatophyta</taxon>
        <taxon>Magnoliopsida</taxon>
        <taxon>eudicotyledons</taxon>
        <taxon>Gunneridae</taxon>
        <taxon>Pentapetalae</taxon>
        <taxon>rosids</taxon>
        <taxon>fabids</taxon>
        <taxon>Fabales</taxon>
        <taxon>Fabaceae</taxon>
        <taxon>Papilionoideae</taxon>
        <taxon>50 kb inversion clade</taxon>
        <taxon>NPAAA clade</taxon>
        <taxon>indigoferoid/millettioid clade</taxon>
        <taxon>Phaseoleae</taxon>
        <taxon>Flemingia</taxon>
    </lineage>
</organism>
<keyword evidence="2" id="KW-0547">Nucleotide-binding</keyword>
<dbReference type="Gene3D" id="1.10.8.430">
    <property type="entry name" value="Helical domain of apoptotic protease-activating factors"/>
    <property type="match status" value="1"/>
</dbReference>
<dbReference type="PANTHER" id="PTHR33463">
    <property type="entry name" value="NB-ARC DOMAIN-CONTAINING PROTEIN-RELATED"/>
    <property type="match status" value="1"/>
</dbReference>
<evidence type="ECO:0000256" key="1">
    <source>
        <dbReference type="ARBA" id="ARBA00008894"/>
    </source>
</evidence>
<dbReference type="InterPro" id="IPR032675">
    <property type="entry name" value="LRR_dom_sf"/>
</dbReference>
<feature type="region of interest" description="Disordered" evidence="5">
    <location>
        <begin position="131"/>
        <end position="165"/>
    </location>
</feature>
<dbReference type="Proteomes" id="UP001603857">
    <property type="component" value="Unassembled WGS sequence"/>
</dbReference>
<dbReference type="PANTHER" id="PTHR33463:SF196">
    <property type="entry name" value="NB-ARC DOMAIN DISEASE RESISTANCE PROTEIN"/>
    <property type="match status" value="1"/>
</dbReference>
<dbReference type="EMBL" id="JBGMDY010000004">
    <property type="protein sequence ID" value="KAL2336049.1"/>
    <property type="molecule type" value="Genomic_DNA"/>
</dbReference>
<protein>
    <recommendedName>
        <fullName evidence="6">AAA+ ATPase domain-containing protein</fullName>
    </recommendedName>
</protein>
<dbReference type="GO" id="GO:0006952">
    <property type="term" value="P:defense response"/>
    <property type="evidence" value="ECO:0007669"/>
    <property type="project" value="UniProtKB-KW"/>
</dbReference>
<dbReference type="Pfam" id="PF00931">
    <property type="entry name" value="NB-ARC"/>
    <property type="match status" value="1"/>
</dbReference>
<dbReference type="SUPFAM" id="SSF52058">
    <property type="entry name" value="L domain-like"/>
    <property type="match status" value="1"/>
</dbReference>
<evidence type="ECO:0000313" key="8">
    <source>
        <dbReference type="Proteomes" id="UP001603857"/>
    </source>
</evidence>
<dbReference type="PRINTS" id="PR00364">
    <property type="entry name" value="DISEASERSIST"/>
</dbReference>
<accession>A0ABD1MJW1</accession>
<evidence type="ECO:0000259" key="6">
    <source>
        <dbReference type="SMART" id="SM00382"/>
    </source>
</evidence>
<comment type="caution">
    <text evidence="7">The sequence shown here is derived from an EMBL/GenBank/DDBJ whole genome shotgun (WGS) entry which is preliminary data.</text>
</comment>
<sequence>MNDILARLQDSTVKMIGLHGPGGVGKTTFVKEIAKKAQNNKLFDVVAIVEITANPNLQKIQEEIAYVLGLRLEGDGDNVRADCLRRRLKREENTLVILDDLWDKLDLNKLGIPLDDALDDEDDGYYNKMNKSEKINNDYQNPKRKETNNAERNPNRKVMKKEKPPSEYKGCKILLTSRDKNVLSDKMEVKSIFCIKELDDDDALMLFQKVVGTSNEMSNFKQEIVKKYCEGMPMAIITVGRALRNKSESVWKARLEKLKKQELVGVQKPMEISLKMNYDHLENEELKSIFLLCAQMGHQPQIMDLVKYSFSLSILEGVYSLMEARDRVYTLIRKLEDSNLVVLNGSSSSYFNIHDMIRDAALSIAHKEKNVFTMRNGKVDDWLELEQCTSISICNSDIIDEFPNAINCPQLQFFQIDSDGPFLEIPERFFEGMKKLRVLILSGFLLSNLRSLIKCLSNLRMLCLERCVLDANLSIIGELKKLRIVSFSGSQIQNFPSELGCLDRLQSLDISNCYIERMDLPFISKLTFLEELYIRKSSINFALVGEKSQG</sequence>
<dbReference type="InterPro" id="IPR003593">
    <property type="entry name" value="AAA+_ATPase"/>
</dbReference>
<proteinExistence type="inferred from homology"/>
<dbReference type="InterPro" id="IPR002182">
    <property type="entry name" value="NB-ARC"/>
</dbReference>
<reference evidence="7 8" key="1">
    <citation type="submission" date="2024-08" db="EMBL/GenBank/DDBJ databases">
        <title>Insights into the chromosomal genome structure of Flemingia macrophylla.</title>
        <authorList>
            <person name="Ding Y."/>
            <person name="Zhao Y."/>
            <person name="Bi W."/>
            <person name="Wu M."/>
            <person name="Zhao G."/>
            <person name="Gong Y."/>
            <person name="Li W."/>
            <person name="Zhang P."/>
        </authorList>
    </citation>
    <scope>NUCLEOTIDE SEQUENCE [LARGE SCALE GENOMIC DNA]</scope>
    <source>
        <strain evidence="7">DYQJB</strain>
        <tissue evidence="7">Leaf</tissue>
    </source>
</reference>
<dbReference type="SMART" id="SM00382">
    <property type="entry name" value="AAA"/>
    <property type="match status" value="1"/>
</dbReference>
<dbReference type="AlphaFoldDB" id="A0ABD1MJW1"/>
<keyword evidence="8" id="KW-1185">Reference proteome</keyword>
<evidence type="ECO:0000313" key="7">
    <source>
        <dbReference type="EMBL" id="KAL2336049.1"/>
    </source>
</evidence>
<evidence type="ECO:0000256" key="3">
    <source>
        <dbReference type="ARBA" id="ARBA00022821"/>
    </source>
</evidence>
<evidence type="ECO:0000256" key="2">
    <source>
        <dbReference type="ARBA" id="ARBA00022741"/>
    </source>
</evidence>
<dbReference type="Gene3D" id="3.40.50.300">
    <property type="entry name" value="P-loop containing nucleotide triphosphate hydrolases"/>
    <property type="match status" value="1"/>
</dbReference>
<dbReference type="InterPro" id="IPR042197">
    <property type="entry name" value="Apaf_helical"/>
</dbReference>
<dbReference type="InterPro" id="IPR027417">
    <property type="entry name" value="P-loop_NTPase"/>
</dbReference>
<evidence type="ECO:0000256" key="4">
    <source>
        <dbReference type="ARBA" id="ARBA00022840"/>
    </source>
</evidence>
<gene>
    <name evidence="7" type="ORF">Fmac_010495</name>
</gene>
<name>A0ABD1MJW1_9FABA</name>
<dbReference type="SUPFAM" id="SSF52540">
    <property type="entry name" value="P-loop containing nucleoside triphosphate hydrolases"/>
    <property type="match status" value="1"/>
</dbReference>
<dbReference type="InterPro" id="IPR050905">
    <property type="entry name" value="Plant_NBS-LRR"/>
</dbReference>